<evidence type="ECO:0000256" key="6">
    <source>
        <dbReference type="SAM" id="Phobius"/>
    </source>
</evidence>
<evidence type="ECO:0000256" key="5">
    <source>
        <dbReference type="ARBA" id="ARBA00023136"/>
    </source>
</evidence>
<evidence type="ECO:0000256" key="3">
    <source>
        <dbReference type="ARBA" id="ARBA00022692"/>
    </source>
</evidence>
<dbReference type="AlphaFoldDB" id="A0AAD9L030"/>
<dbReference type="PANTHER" id="PTHR31746">
    <property type="entry name" value="TRANSMEMBRANE PROTEIN 229 FAMILY MEMBER"/>
    <property type="match status" value="1"/>
</dbReference>
<feature type="transmembrane region" description="Helical" evidence="6">
    <location>
        <begin position="48"/>
        <end position="69"/>
    </location>
</feature>
<keyword evidence="4 6" id="KW-1133">Transmembrane helix</keyword>
<evidence type="ECO:0000256" key="2">
    <source>
        <dbReference type="ARBA" id="ARBA00006371"/>
    </source>
</evidence>
<organism evidence="7 8">
    <name type="scientific">Ridgeia piscesae</name>
    <name type="common">Tubeworm</name>
    <dbReference type="NCBI Taxonomy" id="27915"/>
    <lineage>
        <taxon>Eukaryota</taxon>
        <taxon>Metazoa</taxon>
        <taxon>Spiralia</taxon>
        <taxon>Lophotrochozoa</taxon>
        <taxon>Annelida</taxon>
        <taxon>Polychaeta</taxon>
        <taxon>Sedentaria</taxon>
        <taxon>Canalipalpata</taxon>
        <taxon>Sabellida</taxon>
        <taxon>Siboglinidae</taxon>
        <taxon>Ridgeia</taxon>
    </lineage>
</organism>
<comment type="subcellular location">
    <subcellularLocation>
        <location evidence="1">Membrane</location>
        <topology evidence="1">Multi-pass membrane protein</topology>
    </subcellularLocation>
</comment>
<keyword evidence="8" id="KW-1185">Reference proteome</keyword>
<evidence type="ECO:0000256" key="1">
    <source>
        <dbReference type="ARBA" id="ARBA00004141"/>
    </source>
</evidence>
<dbReference type="GO" id="GO:0016020">
    <property type="term" value="C:membrane"/>
    <property type="evidence" value="ECO:0007669"/>
    <property type="project" value="UniProtKB-SubCell"/>
</dbReference>
<sequence>MVATSSEPISWLCRLYIYAIHGYVTEVMFTAAWEFVVHLNWKFPGNTSIWSLLIYGLSTMVIEQMYLHLNGRVHLLARAAIYTAWSYSWEFTMGWVLRQFDACPWDYTEFDGDFMGLVTLEYAPFWYIGVIIAEQIIIKWTLQLHWGITEGIETDDSVASEPCNGDVKHKHH</sequence>
<comment type="caution">
    <text evidence="7">The sequence shown here is derived from an EMBL/GenBank/DDBJ whole genome shotgun (WGS) entry which is preliminary data.</text>
</comment>
<dbReference type="PANTHER" id="PTHR31746:SF3">
    <property type="entry name" value="TRANSMEMBRANE PROTEIN 229B"/>
    <property type="match status" value="1"/>
</dbReference>
<dbReference type="EMBL" id="JAODUO010000437">
    <property type="protein sequence ID" value="KAK2180571.1"/>
    <property type="molecule type" value="Genomic_DNA"/>
</dbReference>
<proteinExistence type="inferred from homology"/>
<dbReference type="Pfam" id="PF06541">
    <property type="entry name" value="ABC_trans_CmpB"/>
    <property type="match status" value="1"/>
</dbReference>
<keyword evidence="5 6" id="KW-0472">Membrane</keyword>
<reference evidence="7" key="1">
    <citation type="journal article" date="2023" name="Mol. Biol. Evol.">
        <title>Third-Generation Sequencing Reveals the Adaptive Role of the Epigenome in Three Deep-Sea Polychaetes.</title>
        <authorList>
            <person name="Perez M."/>
            <person name="Aroh O."/>
            <person name="Sun Y."/>
            <person name="Lan Y."/>
            <person name="Juniper S.K."/>
            <person name="Young C.R."/>
            <person name="Angers B."/>
            <person name="Qian P.Y."/>
        </authorList>
    </citation>
    <scope>NUCLEOTIDE SEQUENCE</scope>
    <source>
        <strain evidence="7">R07B-5</strain>
    </source>
</reference>
<evidence type="ECO:0000313" key="7">
    <source>
        <dbReference type="EMBL" id="KAK2180571.1"/>
    </source>
</evidence>
<feature type="transmembrane region" description="Helical" evidence="6">
    <location>
        <begin position="15"/>
        <end position="36"/>
    </location>
</feature>
<protein>
    <recommendedName>
        <fullName evidence="9">Transmembrane protein 229B</fullName>
    </recommendedName>
</protein>
<evidence type="ECO:0008006" key="9">
    <source>
        <dbReference type="Google" id="ProtNLM"/>
    </source>
</evidence>
<name>A0AAD9L030_RIDPI</name>
<evidence type="ECO:0000313" key="8">
    <source>
        <dbReference type="Proteomes" id="UP001209878"/>
    </source>
</evidence>
<comment type="similarity">
    <text evidence="2">Belongs to the TMEM229 family.</text>
</comment>
<dbReference type="InterPro" id="IPR010540">
    <property type="entry name" value="CmpB_TMEM229"/>
</dbReference>
<keyword evidence="3 6" id="KW-0812">Transmembrane</keyword>
<gene>
    <name evidence="7" type="ORF">NP493_437g01010</name>
</gene>
<dbReference type="Proteomes" id="UP001209878">
    <property type="component" value="Unassembled WGS sequence"/>
</dbReference>
<evidence type="ECO:0000256" key="4">
    <source>
        <dbReference type="ARBA" id="ARBA00022989"/>
    </source>
</evidence>
<accession>A0AAD9L030</accession>